<dbReference type="Proteomes" id="UP001159405">
    <property type="component" value="Unassembled WGS sequence"/>
</dbReference>
<feature type="region of interest" description="Disordered" evidence="1">
    <location>
        <begin position="248"/>
        <end position="288"/>
    </location>
</feature>
<feature type="compositionally biased region" description="Polar residues" evidence="1">
    <location>
        <begin position="253"/>
        <end position="282"/>
    </location>
</feature>
<dbReference type="InterPro" id="IPR002083">
    <property type="entry name" value="MATH/TRAF_dom"/>
</dbReference>
<evidence type="ECO:0000313" key="3">
    <source>
        <dbReference type="EMBL" id="CAH3182807.1"/>
    </source>
</evidence>
<dbReference type="SUPFAM" id="SSF49599">
    <property type="entry name" value="TRAF domain-like"/>
    <property type="match status" value="1"/>
</dbReference>
<dbReference type="PANTHER" id="PTHR10131:SF152">
    <property type="entry name" value="TNF RECEPTOR-ASSOCIATED FACTOR 6"/>
    <property type="match status" value="1"/>
</dbReference>
<accession>A0ABN8RZ35</accession>
<feature type="domain" description="MATH" evidence="2">
    <location>
        <begin position="295"/>
        <end position="446"/>
    </location>
</feature>
<gene>
    <name evidence="3" type="ORF">PLOB_00027525</name>
</gene>
<dbReference type="InterPro" id="IPR008974">
    <property type="entry name" value="TRAF-like"/>
</dbReference>
<dbReference type="Pfam" id="PF21355">
    <property type="entry name" value="TRAF-mep_MATH"/>
    <property type="match status" value="1"/>
</dbReference>
<sequence>MAILCLAKMKEKIYMFSENIFIINATDQGILATSKTNVLNSLCSTDFLCLTCTSTANVALEDLSRRMVRFVCLLDFSRLSVEDNVIILLYFSYRENNEVVGHAAASAGEPIEQGAIGGQPIEGVYLPIHNGEQIEGSQQLFIGQPDTAEIYNGLMDSQGTGSPLPVVPPRYPDCLKEILVEDMNFNPMQEVPLYQVHSRRGRQPMQYAEQTRGMQFRDWTEARPPATQMHCGRGWTVATESFAGIRCSRSVEETSQSPEQNQGGERMRASSSPRQLTLNRSSPPEPLLTKGQICGGNYTWKIENFSQLLQDDSDGIKTSLDSPPIYTSLDGYKFFMRIYPKGDDGGDGSHIGLFVGMMNGDTDNRLTWPFCGRISLSMLDQSNDAHSFCNDVSGTFVANRNLQAFQKPSASGQYTTLYGYENFAPIDMVCCPQYSKDDKVMINIEINKNF</sequence>
<dbReference type="EMBL" id="CALNXK010000333">
    <property type="protein sequence ID" value="CAH3182807.1"/>
    <property type="molecule type" value="Genomic_DNA"/>
</dbReference>
<keyword evidence="4" id="KW-1185">Reference proteome</keyword>
<name>A0ABN8RZ35_9CNID</name>
<comment type="caution">
    <text evidence="3">The sequence shown here is derived from an EMBL/GenBank/DDBJ whole genome shotgun (WGS) entry which is preliminary data.</text>
</comment>
<proteinExistence type="predicted"/>
<evidence type="ECO:0000313" key="4">
    <source>
        <dbReference type="Proteomes" id="UP001159405"/>
    </source>
</evidence>
<organism evidence="3 4">
    <name type="scientific">Porites lobata</name>
    <dbReference type="NCBI Taxonomy" id="104759"/>
    <lineage>
        <taxon>Eukaryota</taxon>
        <taxon>Metazoa</taxon>
        <taxon>Cnidaria</taxon>
        <taxon>Anthozoa</taxon>
        <taxon>Hexacorallia</taxon>
        <taxon>Scleractinia</taxon>
        <taxon>Fungiina</taxon>
        <taxon>Poritidae</taxon>
        <taxon>Porites</taxon>
    </lineage>
</organism>
<dbReference type="InterPro" id="IPR049342">
    <property type="entry name" value="TRAF1-6_MATH_dom"/>
</dbReference>
<reference evidence="3 4" key="1">
    <citation type="submission" date="2022-05" db="EMBL/GenBank/DDBJ databases">
        <authorList>
            <consortium name="Genoscope - CEA"/>
            <person name="William W."/>
        </authorList>
    </citation>
    <scope>NUCLEOTIDE SEQUENCE [LARGE SCALE GENOMIC DNA]</scope>
</reference>
<dbReference type="PANTHER" id="PTHR10131">
    <property type="entry name" value="TNF RECEPTOR ASSOCIATED FACTOR"/>
    <property type="match status" value="1"/>
</dbReference>
<evidence type="ECO:0000256" key="1">
    <source>
        <dbReference type="SAM" id="MobiDB-lite"/>
    </source>
</evidence>
<protein>
    <recommendedName>
        <fullName evidence="2">MATH domain-containing protein</fullName>
    </recommendedName>
</protein>
<dbReference type="Gene3D" id="2.60.210.10">
    <property type="entry name" value="Apoptosis, Tumor Necrosis Factor Receptor Associated Protein 2, Chain A"/>
    <property type="match status" value="1"/>
</dbReference>
<evidence type="ECO:0000259" key="2">
    <source>
        <dbReference type="PROSITE" id="PS50144"/>
    </source>
</evidence>
<dbReference type="PROSITE" id="PS50144">
    <property type="entry name" value="MATH"/>
    <property type="match status" value="1"/>
</dbReference>